<dbReference type="Pfam" id="PF01593">
    <property type="entry name" value="Amino_oxidase"/>
    <property type="match status" value="1"/>
</dbReference>
<dbReference type="EMBL" id="FWPT01000002">
    <property type="protein sequence ID" value="SMA40268.1"/>
    <property type="molecule type" value="Genomic_DNA"/>
</dbReference>
<keyword evidence="4" id="KW-1185">Reference proteome</keyword>
<dbReference type="SUPFAM" id="SSF51905">
    <property type="entry name" value="FAD/NAD(P)-binding domain"/>
    <property type="match status" value="1"/>
</dbReference>
<keyword evidence="1" id="KW-0812">Transmembrane</keyword>
<dbReference type="Proteomes" id="UP000196573">
    <property type="component" value="Unassembled WGS sequence"/>
</dbReference>
<dbReference type="InterPro" id="IPR050464">
    <property type="entry name" value="Zeta_carotene_desat/Oxidored"/>
</dbReference>
<dbReference type="OrthoDB" id="20837at2"/>
<name>A0A1X7AGQ7_9GAMM</name>
<dbReference type="InterPro" id="IPR036188">
    <property type="entry name" value="FAD/NAD-bd_sf"/>
</dbReference>
<dbReference type="Gene3D" id="1.10.405.20">
    <property type="match status" value="1"/>
</dbReference>
<evidence type="ECO:0000256" key="1">
    <source>
        <dbReference type="SAM" id="Phobius"/>
    </source>
</evidence>
<reference evidence="3 4" key="1">
    <citation type="submission" date="2017-03" db="EMBL/GenBank/DDBJ databases">
        <authorList>
            <person name="Afonso C.L."/>
            <person name="Miller P.J."/>
            <person name="Scott M.A."/>
            <person name="Spackman E."/>
            <person name="Goraichik I."/>
            <person name="Dimitrov K.M."/>
            <person name="Suarez D.L."/>
            <person name="Swayne D.E."/>
        </authorList>
    </citation>
    <scope>NUCLEOTIDE SEQUENCE [LARGE SCALE GENOMIC DNA]</scope>
    <source>
        <strain evidence="3">SB41UT1</strain>
    </source>
</reference>
<feature type="domain" description="Amine oxidase" evidence="2">
    <location>
        <begin position="21"/>
        <end position="294"/>
    </location>
</feature>
<sequence length="469" mass="53356">MSSSPKTKNRGLNIAVIGSGIAGLSSAWLLSRQHNVTLFEKDDRFGGHSNTVTLSGKNGQIDVDTGFIVFNERTYPNLTALFDYLDVPSSETDMSFAVSLNNGKTEYAGTDLNGLFAQRKNLFSPRFWQMITDILRFYRASGEWQQTLGANISLRQLLEKHSYSKAFVNEHLVPMGAAIWSTPADKMLDYPALAFLRFCENHGLLQLSDRPQWRTVTGGSREYVRRMIADIGPHVLMNSCVRKVRRYPDRVEVLDIQGREHTFDHVVMACHADTTLKLLQEPDELEQLLLGAFKFQRNRALLHSDKRFMPRNRKAWASWNYLGNTSEATQTQGNLGKGTGPAVTYWMNRLQHIDDLPLFVTLNPEMEPSMIHGSFLYDHPVFDQGAIEAQTRLWELQGRNRTWFCGAWFAYGFHEDGLQSGLAVAEELGGQCRPWRVEGQNDRLHLPEHWYSRATPTFTEASFMQAGVR</sequence>
<accession>A0A1X7AGQ7</accession>
<evidence type="ECO:0000259" key="2">
    <source>
        <dbReference type="Pfam" id="PF01593"/>
    </source>
</evidence>
<proteinExistence type="predicted"/>
<evidence type="ECO:0000313" key="4">
    <source>
        <dbReference type="Proteomes" id="UP000196573"/>
    </source>
</evidence>
<organism evidence="3 4">
    <name type="scientific">Parendozoicomonas haliclonae</name>
    <dbReference type="NCBI Taxonomy" id="1960125"/>
    <lineage>
        <taxon>Bacteria</taxon>
        <taxon>Pseudomonadati</taxon>
        <taxon>Pseudomonadota</taxon>
        <taxon>Gammaproteobacteria</taxon>
        <taxon>Oceanospirillales</taxon>
        <taxon>Endozoicomonadaceae</taxon>
        <taxon>Parendozoicomonas</taxon>
    </lineage>
</organism>
<dbReference type="PANTHER" id="PTHR42923">
    <property type="entry name" value="PROTOPORPHYRINOGEN OXIDASE"/>
    <property type="match status" value="1"/>
</dbReference>
<keyword evidence="1" id="KW-1133">Transmembrane helix</keyword>
<feature type="transmembrane region" description="Helical" evidence="1">
    <location>
        <begin position="12"/>
        <end position="30"/>
    </location>
</feature>
<dbReference type="GO" id="GO:0016491">
    <property type="term" value="F:oxidoreductase activity"/>
    <property type="evidence" value="ECO:0007669"/>
    <property type="project" value="InterPro"/>
</dbReference>
<dbReference type="PANTHER" id="PTHR42923:SF17">
    <property type="entry name" value="AMINE OXIDASE DOMAIN-CONTAINING PROTEIN"/>
    <property type="match status" value="1"/>
</dbReference>
<protein>
    <submittedName>
        <fullName evidence="3">Protoporphyrinogen oxidase</fullName>
    </submittedName>
</protein>
<evidence type="ECO:0000313" key="3">
    <source>
        <dbReference type="EMBL" id="SMA40268.1"/>
    </source>
</evidence>
<dbReference type="RefSeq" id="WP_087107803.1">
    <property type="nucleotide sequence ID" value="NZ_CBCSCN010000001.1"/>
</dbReference>
<dbReference type="Gene3D" id="3.50.50.60">
    <property type="entry name" value="FAD/NAD(P)-binding domain"/>
    <property type="match status" value="1"/>
</dbReference>
<keyword evidence="1" id="KW-0472">Membrane</keyword>
<dbReference type="AlphaFoldDB" id="A0A1X7AGQ7"/>
<dbReference type="InterPro" id="IPR002937">
    <property type="entry name" value="Amino_oxidase"/>
</dbReference>
<gene>
    <name evidence="3" type="ORF">EHSB41UT_01165</name>
</gene>